<dbReference type="PATRIC" id="fig|742734.4.peg.5818"/>
<dbReference type="InterPro" id="IPR027417">
    <property type="entry name" value="P-loop_NTPase"/>
</dbReference>
<comment type="caution">
    <text evidence="13">The sequence shown here is derived from an EMBL/GenBank/DDBJ whole genome shotgun (WGS) entry which is preliminary data.</text>
</comment>
<evidence type="ECO:0000256" key="4">
    <source>
        <dbReference type="ARBA" id="ARBA00022730"/>
    </source>
</evidence>
<keyword evidence="7 10" id="KW-0862">Zinc</keyword>
<comment type="similarity">
    <text evidence="10">Belongs to the TRAFAC class YlqF/YawG GTPase family. RsgA subfamily.</text>
</comment>
<dbReference type="GO" id="GO:0005737">
    <property type="term" value="C:cytoplasm"/>
    <property type="evidence" value="ECO:0007669"/>
    <property type="project" value="UniProtKB-SubCell"/>
</dbReference>
<dbReference type="Gene3D" id="3.40.50.300">
    <property type="entry name" value="P-loop containing nucleotide triphosphate hydrolases"/>
    <property type="match status" value="1"/>
</dbReference>
<evidence type="ECO:0000313" key="13">
    <source>
        <dbReference type="EMBL" id="KMW11586.1"/>
    </source>
</evidence>
<dbReference type="GO" id="GO:0005525">
    <property type="term" value="F:GTP binding"/>
    <property type="evidence" value="ECO:0007669"/>
    <property type="project" value="UniProtKB-UniRule"/>
</dbReference>
<evidence type="ECO:0000313" key="14">
    <source>
        <dbReference type="Proteomes" id="UP000037392"/>
    </source>
</evidence>
<dbReference type="RefSeq" id="WP_007858158.1">
    <property type="nucleotide sequence ID" value="NZ_KQ235887.1"/>
</dbReference>
<dbReference type="InterPro" id="IPR031944">
    <property type="entry name" value="RsgA_N"/>
</dbReference>
<reference evidence="13 14" key="1">
    <citation type="submission" date="2011-04" db="EMBL/GenBank/DDBJ databases">
        <title>The Genome Sequence of Clostridium citroniae WAL-19142.</title>
        <authorList>
            <consortium name="The Broad Institute Genome Sequencing Platform"/>
            <person name="Earl A."/>
            <person name="Ward D."/>
            <person name="Feldgarden M."/>
            <person name="Gevers D."/>
            <person name="Warren Y.A."/>
            <person name="Tyrrell K.L."/>
            <person name="Citron D.M."/>
            <person name="Goldstein E.J."/>
            <person name="Daigneault M."/>
            <person name="Allen-Vercoe E."/>
            <person name="Young S.K."/>
            <person name="Zeng Q."/>
            <person name="Gargeya S."/>
            <person name="Fitzgerald M."/>
            <person name="Haas B."/>
            <person name="Abouelleil A."/>
            <person name="Alvarado L."/>
            <person name="Arachchi H.M."/>
            <person name="Berlin A."/>
            <person name="Brown A."/>
            <person name="Chapman S.B."/>
            <person name="Chen Z."/>
            <person name="Dunbar C."/>
            <person name="Freedman E."/>
            <person name="Gearin G."/>
            <person name="Gellesch M."/>
            <person name="Goldberg J."/>
            <person name="Griggs A."/>
            <person name="Gujja S."/>
            <person name="Heilman E.R."/>
            <person name="Heiman D."/>
            <person name="Howarth C."/>
            <person name="Larson L."/>
            <person name="Lui A."/>
            <person name="MacDonald P.J."/>
            <person name="Mehta T."/>
            <person name="Montmayeur A."/>
            <person name="Murphy C."/>
            <person name="Neiman D."/>
            <person name="Pearson M."/>
            <person name="Priest M."/>
            <person name="Roberts A."/>
            <person name="Saif S."/>
            <person name="Shea T."/>
            <person name="Shenoy N."/>
            <person name="Sisk P."/>
            <person name="Stolte C."/>
            <person name="Sykes S."/>
            <person name="White J."/>
            <person name="Yandava C."/>
            <person name="Wortman J."/>
            <person name="Nusbaum C."/>
            <person name="Birren B."/>
        </authorList>
    </citation>
    <scope>NUCLEOTIDE SEQUENCE [LARGE SCALE GENOMIC DNA]</scope>
    <source>
        <strain evidence="13 14">WAL-19142</strain>
    </source>
</reference>
<dbReference type="Gene3D" id="1.10.40.50">
    <property type="entry name" value="Probable gtpase engc, domain 3"/>
    <property type="match status" value="1"/>
</dbReference>
<evidence type="ECO:0000256" key="8">
    <source>
        <dbReference type="ARBA" id="ARBA00022884"/>
    </source>
</evidence>
<feature type="domain" description="EngC GTPase" evidence="11">
    <location>
        <begin position="74"/>
        <end position="221"/>
    </location>
</feature>
<dbReference type="Proteomes" id="UP000037392">
    <property type="component" value="Unassembled WGS sequence"/>
</dbReference>
<feature type="binding site" evidence="10">
    <location>
        <position position="247"/>
    </location>
    <ligand>
        <name>Zn(2+)</name>
        <dbReference type="ChEBI" id="CHEBI:29105"/>
    </ligand>
</feature>
<dbReference type="SUPFAM" id="SSF52540">
    <property type="entry name" value="P-loop containing nucleoside triphosphate hydrolases"/>
    <property type="match status" value="1"/>
</dbReference>
<evidence type="ECO:0000256" key="9">
    <source>
        <dbReference type="ARBA" id="ARBA00023134"/>
    </source>
</evidence>
<dbReference type="GO" id="GO:0019843">
    <property type="term" value="F:rRNA binding"/>
    <property type="evidence" value="ECO:0007669"/>
    <property type="project" value="UniProtKB-KW"/>
</dbReference>
<dbReference type="AlphaFoldDB" id="A0A0J9BH79"/>
<dbReference type="Gene3D" id="2.40.50.140">
    <property type="entry name" value="Nucleic acid-binding proteins"/>
    <property type="match status" value="1"/>
</dbReference>
<evidence type="ECO:0000256" key="3">
    <source>
        <dbReference type="ARBA" id="ARBA00022723"/>
    </source>
</evidence>
<keyword evidence="9 10" id="KW-0342">GTP-binding</keyword>
<evidence type="ECO:0000256" key="1">
    <source>
        <dbReference type="ARBA" id="ARBA00022490"/>
    </source>
</evidence>
<dbReference type="Pfam" id="PF16745">
    <property type="entry name" value="RsgA_N"/>
    <property type="match status" value="1"/>
</dbReference>
<feature type="binding site" evidence="10">
    <location>
        <position position="252"/>
    </location>
    <ligand>
        <name>Zn(2+)</name>
        <dbReference type="ChEBI" id="CHEBI:29105"/>
    </ligand>
</feature>
<evidence type="ECO:0000256" key="5">
    <source>
        <dbReference type="ARBA" id="ARBA00022741"/>
    </source>
</evidence>
<dbReference type="InterPro" id="IPR010914">
    <property type="entry name" value="RsgA_GTPase_dom"/>
</dbReference>
<dbReference type="EC" id="3.6.1.-" evidence="10"/>
<dbReference type="EMBL" id="ADLK01000055">
    <property type="protein sequence ID" value="KMW11586.1"/>
    <property type="molecule type" value="Genomic_DNA"/>
</dbReference>
<keyword evidence="5 10" id="KW-0547">Nucleotide-binding</keyword>
<feature type="binding site" evidence="10">
    <location>
        <begin position="165"/>
        <end position="173"/>
    </location>
    <ligand>
        <name>GTP</name>
        <dbReference type="ChEBI" id="CHEBI:37565"/>
    </ligand>
</feature>
<feature type="domain" description="CP-type G" evidence="12">
    <location>
        <begin position="65"/>
        <end position="223"/>
    </location>
</feature>
<dbReference type="GeneID" id="93166471"/>
<dbReference type="CDD" id="cd04466">
    <property type="entry name" value="S1_YloQ_GTPase"/>
    <property type="match status" value="1"/>
</dbReference>
<name>A0A0J9BH79_9FIRM</name>
<keyword evidence="6 10" id="KW-0378">Hydrolase</keyword>
<keyword evidence="8 10" id="KW-0694">RNA-binding</keyword>
<dbReference type="Pfam" id="PF03193">
    <property type="entry name" value="RsgA_GTPase"/>
    <property type="match status" value="1"/>
</dbReference>
<keyword evidence="1 10" id="KW-0963">Cytoplasm</keyword>
<dbReference type="NCBIfam" id="TIGR00157">
    <property type="entry name" value="ribosome small subunit-dependent GTPase A"/>
    <property type="match status" value="1"/>
</dbReference>
<dbReference type="GO" id="GO:0046872">
    <property type="term" value="F:metal ion binding"/>
    <property type="evidence" value="ECO:0007669"/>
    <property type="project" value="UniProtKB-KW"/>
</dbReference>
<evidence type="ECO:0000256" key="7">
    <source>
        <dbReference type="ARBA" id="ARBA00022833"/>
    </source>
</evidence>
<dbReference type="PROSITE" id="PS50936">
    <property type="entry name" value="ENGC_GTPASE"/>
    <property type="match status" value="1"/>
</dbReference>
<evidence type="ECO:0000256" key="10">
    <source>
        <dbReference type="HAMAP-Rule" id="MF_01820"/>
    </source>
</evidence>
<evidence type="ECO:0000259" key="11">
    <source>
        <dbReference type="PROSITE" id="PS50936"/>
    </source>
</evidence>
<comment type="cofactor">
    <cofactor evidence="10">
        <name>Zn(2+)</name>
        <dbReference type="ChEBI" id="CHEBI:29105"/>
    </cofactor>
    <text evidence="10">Binds 1 zinc ion per subunit.</text>
</comment>
<sequence>MTGKIIKGIAGFYYVHNGKDRIYECKAKGVFRNRKIKPLVGDNVEFSVLDQEAGEGNIDVILPRSNALVRPAAANVDQALVVFALTHPAPNLNLLDRFLVMMGIQEVPVIICFNKVDLGDEDLVETYRKIYETAGYRVAFISTYEETGLEQVRKILRGKTTVLAGPSGVGKSSLTNCIQPCAAMETGDISQKIERGKHTTRHCELFYVEEDTYMMDTPGFSSMFTPDLEAGDLKDYFPEFSGYEDGCKFLGCVHVGERVCGVKEALKAGGLSQSRYDNYLLMYEELKNKRRY</sequence>
<dbReference type="InterPro" id="IPR012340">
    <property type="entry name" value="NA-bd_OB-fold"/>
</dbReference>
<feature type="binding site" evidence="10">
    <location>
        <position position="260"/>
    </location>
    <ligand>
        <name>Zn(2+)</name>
        <dbReference type="ChEBI" id="CHEBI:29105"/>
    </ligand>
</feature>
<feature type="binding site" evidence="10">
    <location>
        <begin position="114"/>
        <end position="117"/>
    </location>
    <ligand>
        <name>GTP</name>
        <dbReference type="ChEBI" id="CHEBI:37565"/>
    </ligand>
</feature>
<evidence type="ECO:0000256" key="6">
    <source>
        <dbReference type="ARBA" id="ARBA00022801"/>
    </source>
</evidence>
<dbReference type="PANTHER" id="PTHR32120:SF11">
    <property type="entry name" value="SMALL RIBOSOMAL SUBUNIT BIOGENESIS GTPASE RSGA 1, MITOCHONDRIAL-RELATED"/>
    <property type="match status" value="1"/>
</dbReference>
<dbReference type="PROSITE" id="PS51721">
    <property type="entry name" value="G_CP"/>
    <property type="match status" value="1"/>
</dbReference>
<comment type="subunit">
    <text evidence="10">Monomer. Associates with 30S ribosomal subunit, binds 16S rRNA.</text>
</comment>
<keyword evidence="4 10" id="KW-0699">rRNA-binding</keyword>
<dbReference type="InterPro" id="IPR004881">
    <property type="entry name" value="Ribosome_biogen_GTPase_RsgA"/>
</dbReference>
<organism evidence="13 14">
    <name type="scientific">[Clostridium] citroniae WAL-19142</name>
    <dbReference type="NCBI Taxonomy" id="742734"/>
    <lineage>
        <taxon>Bacteria</taxon>
        <taxon>Bacillati</taxon>
        <taxon>Bacillota</taxon>
        <taxon>Clostridia</taxon>
        <taxon>Lachnospirales</taxon>
        <taxon>Lachnospiraceae</taxon>
        <taxon>Enterocloster</taxon>
    </lineage>
</organism>
<gene>
    <name evidence="10" type="primary">rsgA</name>
    <name evidence="13" type="ORF">HMPREF9470_05441</name>
</gene>
<dbReference type="CDD" id="cd01854">
    <property type="entry name" value="YjeQ_EngC"/>
    <property type="match status" value="1"/>
</dbReference>
<feature type="binding site" evidence="10">
    <location>
        <position position="254"/>
    </location>
    <ligand>
        <name>Zn(2+)</name>
        <dbReference type="ChEBI" id="CHEBI:29105"/>
    </ligand>
</feature>
<keyword evidence="2 10" id="KW-0690">Ribosome biogenesis</keyword>
<dbReference type="GO" id="GO:0042274">
    <property type="term" value="P:ribosomal small subunit biogenesis"/>
    <property type="evidence" value="ECO:0007669"/>
    <property type="project" value="UniProtKB-UniRule"/>
</dbReference>
<dbReference type="GO" id="GO:0003924">
    <property type="term" value="F:GTPase activity"/>
    <property type="evidence" value="ECO:0007669"/>
    <property type="project" value="UniProtKB-UniRule"/>
</dbReference>
<comment type="function">
    <text evidence="10">One of several proteins that assist in the late maturation steps of the functional core of the 30S ribosomal subunit. Helps release RbfA from mature subunits. May play a role in the assembly of ribosomal proteins into the subunit. Circularly permuted GTPase that catalyzes slow GTP hydrolysis, GTPase activity is stimulated by the 30S ribosomal subunit.</text>
</comment>
<dbReference type="HAMAP" id="MF_01820">
    <property type="entry name" value="GTPase_RsgA"/>
    <property type="match status" value="1"/>
</dbReference>
<dbReference type="SUPFAM" id="SSF50249">
    <property type="entry name" value="Nucleic acid-binding proteins"/>
    <property type="match status" value="1"/>
</dbReference>
<proteinExistence type="inferred from homology"/>
<keyword evidence="3 10" id="KW-0479">Metal-binding</keyword>
<accession>A0A0J9BH79</accession>
<dbReference type="OrthoDB" id="9809485at2"/>
<evidence type="ECO:0000256" key="2">
    <source>
        <dbReference type="ARBA" id="ARBA00022517"/>
    </source>
</evidence>
<evidence type="ECO:0000259" key="12">
    <source>
        <dbReference type="PROSITE" id="PS51721"/>
    </source>
</evidence>
<comment type="subcellular location">
    <subcellularLocation>
        <location evidence="10">Cytoplasm</location>
    </subcellularLocation>
</comment>
<dbReference type="InterPro" id="IPR030378">
    <property type="entry name" value="G_CP_dom"/>
</dbReference>
<protein>
    <recommendedName>
        <fullName evidence="10">Small ribosomal subunit biogenesis GTPase RsgA</fullName>
        <ecNumber evidence="10">3.6.1.-</ecNumber>
    </recommendedName>
</protein>
<dbReference type="PANTHER" id="PTHR32120">
    <property type="entry name" value="SMALL RIBOSOMAL SUBUNIT BIOGENESIS GTPASE RSGA"/>
    <property type="match status" value="1"/>
</dbReference>